<evidence type="ECO:0000313" key="1">
    <source>
        <dbReference type="EMBL" id="MCS7477780.1"/>
    </source>
</evidence>
<organism evidence="1 2">
    <name type="scientific">Umezawaea endophytica</name>
    <dbReference type="NCBI Taxonomy" id="1654476"/>
    <lineage>
        <taxon>Bacteria</taxon>
        <taxon>Bacillati</taxon>
        <taxon>Actinomycetota</taxon>
        <taxon>Actinomycetes</taxon>
        <taxon>Pseudonocardiales</taxon>
        <taxon>Pseudonocardiaceae</taxon>
        <taxon>Umezawaea</taxon>
    </lineage>
</organism>
<protein>
    <submittedName>
        <fullName evidence="1">Uncharacterized protein</fullName>
    </submittedName>
</protein>
<keyword evidence="2" id="KW-1185">Reference proteome</keyword>
<gene>
    <name evidence="1" type="ORF">NZH93_13025</name>
</gene>
<dbReference type="AlphaFoldDB" id="A0A9X3AFY5"/>
<reference evidence="1" key="1">
    <citation type="submission" date="2022-08" db="EMBL/GenBank/DDBJ databases">
        <authorList>
            <person name="Tistechok S."/>
            <person name="Samborskyy M."/>
            <person name="Roman I."/>
        </authorList>
    </citation>
    <scope>NUCLEOTIDE SEQUENCE</scope>
    <source>
        <strain evidence="1">DSM 103496</strain>
    </source>
</reference>
<comment type="caution">
    <text evidence="1">The sequence shown here is derived from an EMBL/GenBank/DDBJ whole genome shotgun (WGS) entry which is preliminary data.</text>
</comment>
<accession>A0A9X3AFY5</accession>
<dbReference type="RefSeq" id="WP_259623291.1">
    <property type="nucleotide sequence ID" value="NZ_JANYMP010000005.1"/>
</dbReference>
<name>A0A9X3AFY5_9PSEU</name>
<sequence length="71" mass="7982">MSVGKSLRRRGLRGDHLHVASLGAIVLCVALWIRAKTVDQDERGNAERRALFVGLWPPTLWLMGDTLRESE</sequence>
<evidence type="ECO:0000313" key="2">
    <source>
        <dbReference type="Proteomes" id="UP001141259"/>
    </source>
</evidence>
<dbReference type="Proteomes" id="UP001141259">
    <property type="component" value="Unassembled WGS sequence"/>
</dbReference>
<dbReference type="EMBL" id="JANYMP010000005">
    <property type="protein sequence ID" value="MCS7477780.1"/>
    <property type="molecule type" value="Genomic_DNA"/>
</dbReference>
<proteinExistence type="predicted"/>